<name>A0A1V4KS96_PATFA</name>
<keyword evidence="2" id="KW-1185">Reference proteome</keyword>
<evidence type="ECO:0000313" key="2">
    <source>
        <dbReference type="Proteomes" id="UP000190648"/>
    </source>
</evidence>
<dbReference type="Proteomes" id="UP000190648">
    <property type="component" value="Unassembled WGS sequence"/>
</dbReference>
<protein>
    <submittedName>
        <fullName evidence="1">Uncharacterized protein</fullName>
    </submittedName>
</protein>
<organism evidence="1 2">
    <name type="scientific">Patagioenas fasciata monilis</name>
    <dbReference type="NCBI Taxonomy" id="372326"/>
    <lineage>
        <taxon>Eukaryota</taxon>
        <taxon>Metazoa</taxon>
        <taxon>Chordata</taxon>
        <taxon>Craniata</taxon>
        <taxon>Vertebrata</taxon>
        <taxon>Euteleostomi</taxon>
        <taxon>Archelosauria</taxon>
        <taxon>Archosauria</taxon>
        <taxon>Dinosauria</taxon>
        <taxon>Saurischia</taxon>
        <taxon>Theropoda</taxon>
        <taxon>Coelurosauria</taxon>
        <taxon>Aves</taxon>
        <taxon>Neognathae</taxon>
        <taxon>Neoaves</taxon>
        <taxon>Columbimorphae</taxon>
        <taxon>Columbiformes</taxon>
        <taxon>Columbidae</taxon>
        <taxon>Patagioenas</taxon>
    </lineage>
</organism>
<dbReference type="AlphaFoldDB" id="A0A1V4KS96"/>
<gene>
    <name evidence="1" type="ORF">AV530_000800</name>
</gene>
<sequence length="86" mass="9583">MLSLNRISCCARLDMALVGVSQSVLLTELFDQRGGERLFCWTTERLVGQPVPLCDRDVICILRSQHGRSVWGSLGQVSFQTLKSLS</sequence>
<dbReference type="EMBL" id="LSYS01001700">
    <property type="protein sequence ID" value="OPJ87300.1"/>
    <property type="molecule type" value="Genomic_DNA"/>
</dbReference>
<accession>A0A1V4KS96</accession>
<proteinExistence type="predicted"/>
<reference evidence="1 2" key="1">
    <citation type="submission" date="2016-02" db="EMBL/GenBank/DDBJ databases">
        <title>Band-tailed pigeon sequencing and assembly.</title>
        <authorList>
            <person name="Soares A.E."/>
            <person name="Novak B.J."/>
            <person name="Rice E.S."/>
            <person name="O'Connell B."/>
            <person name="Chang D."/>
            <person name="Weber S."/>
            <person name="Shapiro B."/>
        </authorList>
    </citation>
    <scope>NUCLEOTIDE SEQUENCE [LARGE SCALE GENOMIC DNA]</scope>
    <source>
        <strain evidence="1">BTP2013</strain>
        <tissue evidence="1">Blood</tissue>
    </source>
</reference>
<evidence type="ECO:0000313" key="1">
    <source>
        <dbReference type="EMBL" id="OPJ87300.1"/>
    </source>
</evidence>
<comment type="caution">
    <text evidence="1">The sequence shown here is derived from an EMBL/GenBank/DDBJ whole genome shotgun (WGS) entry which is preliminary data.</text>
</comment>